<reference evidence="17" key="1">
    <citation type="submission" date="2023-04" db="EMBL/GenBank/DDBJ databases">
        <title>Phytophthora fragariaefolia NBRC 109709.</title>
        <authorList>
            <person name="Ichikawa N."/>
            <person name="Sato H."/>
            <person name="Tonouchi N."/>
        </authorList>
    </citation>
    <scope>NUCLEOTIDE SEQUENCE</scope>
    <source>
        <strain evidence="17">NBRC 109709</strain>
    </source>
</reference>
<dbReference type="PROSITE" id="PS50067">
    <property type="entry name" value="KINESIN_MOTOR_2"/>
    <property type="match status" value="1"/>
</dbReference>
<dbReference type="FunFam" id="3.20.20.70:FF:000086">
    <property type="entry name" value="IMP dehydrogenase, putative"/>
    <property type="match status" value="1"/>
</dbReference>
<feature type="compositionally biased region" description="Pro residues" evidence="14">
    <location>
        <begin position="501"/>
        <end position="510"/>
    </location>
</feature>
<dbReference type="PROSITE" id="PS00411">
    <property type="entry name" value="KINESIN_MOTOR_1"/>
    <property type="match status" value="1"/>
</dbReference>
<evidence type="ECO:0000256" key="11">
    <source>
        <dbReference type="ARBA" id="ARBA00056556"/>
    </source>
</evidence>
<comment type="similarity">
    <text evidence="1">Belongs to the IMPDH/GMPR family.</text>
</comment>
<evidence type="ECO:0000256" key="9">
    <source>
        <dbReference type="ARBA" id="ARBA00023027"/>
    </source>
</evidence>
<evidence type="ECO:0000256" key="14">
    <source>
        <dbReference type="SAM" id="MobiDB-lite"/>
    </source>
</evidence>
<comment type="similarity">
    <text evidence="12">Belongs to the TRAFAC class myosin-kinesin ATPase superfamily. Kinesin family.</text>
</comment>
<dbReference type="SMART" id="SM01240">
    <property type="entry name" value="IMPDH"/>
    <property type="match status" value="1"/>
</dbReference>
<dbReference type="GO" id="GO:0007018">
    <property type="term" value="P:microtubule-based movement"/>
    <property type="evidence" value="ECO:0007669"/>
    <property type="project" value="InterPro"/>
</dbReference>
<protein>
    <submittedName>
        <fullName evidence="17">Unnamed protein product</fullName>
    </submittedName>
</protein>
<dbReference type="InterPro" id="IPR001752">
    <property type="entry name" value="Kinesin_motor_dom"/>
</dbReference>
<dbReference type="GO" id="GO:0008017">
    <property type="term" value="F:microtubule binding"/>
    <property type="evidence" value="ECO:0007669"/>
    <property type="project" value="InterPro"/>
</dbReference>
<dbReference type="AlphaFoldDB" id="A0A9W6TQB8"/>
<dbReference type="SUPFAM" id="SSF54631">
    <property type="entry name" value="CBS-domain pair"/>
    <property type="match status" value="1"/>
</dbReference>
<organism evidence="17 18">
    <name type="scientific">Phytophthora fragariaefolia</name>
    <dbReference type="NCBI Taxonomy" id="1490495"/>
    <lineage>
        <taxon>Eukaryota</taxon>
        <taxon>Sar</taxon>
        <taxon>Stramenopiles</taxon>
        <taxon>Oomycota</taxon>
        <taxon>Peronosporomycetes</taxon>
        <taxon>Peronosporales</taxon>
        <taxon>Peronosporaceae</taxon>
        <taxon>Phytophthora</taxon>
    </lineage>
</organism>
<evidence type="ECO:0000256" key="10">
    <source>
        <dbReference type="ARBA" id="ARBA00023122"/>
    </source>
</evidence>
<comment type="caution">
    <text evidence="17">The sequence shown here is derived from an EMBL/GenBank/DDBJ whole genome shotgun (WGS) entry which is preliminary data.</text>
</comment>
<dbReference type="GO" id="GO:0003777">
    <property type="term" value="F:microtubule motor activity"/>
    <property type="evidence" value="ECO:0007669"/>
    <property type="project" value="InterPro"/>
</dbReference>
<feature type="compositionally biased region" description="Polar residues" evidence="14">
    <location>
        <begin position="438"/>
        <end position="463"/>
    </location>
</feature>
<dbReference type="Pfam" id="PF00478">
    <property type="entry name" value="IMPDH"/>
    <property type="match status" value="1"/>
</dbReference>
<dbReference type="CDD" id="cd04601">
    <property type="entry name" value="CBS_pair_IMPDH"/>
    <property type="match status" value="1"/>
</dbReference>
<dbReference type="Gene3D" id="3.20.20.70">
    <property type="entry name" value="Aldolase class I"/>
    <property type="match status" value="1"/>
</dbReference>
<keyword evidence="2" id="KW-0479">Metal-binding</keyword>
<keyword evidence="8" id="KW-0560">Oxidoreductase</keyword>
<evidence type="ECO:0000256" key="6">
    <source>
        <dbReference type="ARBA" id="ARBA00022840"/>
    </source>
</evidence>
<evidence type="ECO:0000256" key="2">
    <source>
        <dbReference type="ARBA" id="ARBA00022723"/>
    </source>
</evidence>
<proteinExistence type="inferred from homology"/>
<keyword evidence="10 13" id="KW-0129">CBS domain</keyword>
<dbReference type="InterPro" id="IPR036961">
    <property type="entry name" value="Kinesin_motor_dom_sf"/>
</dbReference>
<feature type="compositionally biased region" description="Polar residues" evidence="14">
    <location>
        <begin position="23"/>
        <end position="37"/>
    </location>
</feature>
<feature type="domain" description="CBS" evidence="16">
    <location>
        <begin position="718"/>
        <end position="776"/>
    </location>
</feature>
<keyword evidence="12" id="KW-0505">Motor protein</keyword>
<dbReference type="SUPFAM" id="SSF52540">
    <property type="entry name" value="P-loop containing nucleoside triphosphate hydrolases"/>
    <property type="match status" value="1"/>
</dbReference>
<evidence type="ECO:0000256" key="8">
    <source>
        <dbReference type="ARBA" id="ARBA00023002"/>
    </source>
</evidence>
<dbReference type="GO" id="GO:0046872">
    <property type="term" value="F:metal ion binding"/>
    <property type="evidence" value="ECO:0007669"/>
    <property type="project" value="UniProtKB-KW"/>
</dbReference>
<dbReference type="PRINTS" id="PR00380">
    <property type="entry name" value="KINESINHEAVY"/>
</dbReference>
<feature type="region of interest" description="Disordered" evidence="14">
    <location>
        <begin position="421"/>
        <end position="521"/>
    </location>
</feature>
<keyword evidence="4" id="KW-0332">GMP biosynthesis</keyword>
<dbReference type="PANTHER" id="PTHR11911:SF111">
    <property type="entry name" value="INOSINE-5'-MONOPHOSPHATE DEHYDROGENASE"/>
    <property type="match status" value="1"/>
</dbReference>
<evidence type="ECO:0000256" key="13">
    <source>
        <dbReference type="PROSITE-ProRule" id="PRU00703"/>
    </source>
</evidence>
<dbReference type="InterPro" id="IPR046342">
    <property type="entry name" value="CBS_dom_sf"/>
</dbReference>
<dbReference type="GO" id="GO:0003938">
    <property type="term" value="F:IMP dehydrogenase activity"/>
    <property type="evidence" value="ECO:0007669"/>
    <property type="project" value="InterPro"/>
</dbReference>
<evidence type="ECO:0000256" key="7">
    <source>
        <dbReference type="ARBA" id="ARBA00022958"/>
    </source>
</evidence>
<dbReference type="GO" id="GO:0005524">
    <property type="term" value="F:ATP binding"/>
    <property type="evidence" value="ECO:0007669"/>
    <property type="project" value="UniProtKB-UniRule"/>
</dbReference>
<feature type="region of interest" description="Disordered" evidence="14">
    <location>
        <begin position="18"/>
        <end position="40"/>
    </location>
</feature>
<dbReference type="SMART" id="SM00116">
    <property type="entry name" value="CBS"/>
    <property type="match status" value="2"/>
</dbReference>
<keyword evidence="9" id="KW-0520">NAD</keyword>
<evidence type="ECO:0000256" key="1">
    <source>
        <dbReference type="ARBA" id="ARBA00005502"/>
    </source>
</evidence>
<dbReference type="CDD" id="cd00381">
    <property type="entry name" value="IMPDH"/>
    <property type="match status" value="1"/>
</dbReference>
<evidence type="ECO:0000313" key="17">
    <source>
        <dbReference type="EMBL" id="GMF17951.1"/>
    </source>
</evidence>
<feature type="binding site" evidence="12">
    <location>
        <begin position="103"/>
        <end position="110"/>
    </location>
    <ligand>
        <name>ATP</name>
        <dbReference type="ChEBI" id="CHEBI:30616"/>
    </ligand>
</feature>
<keyword evidence="7" id="KW-0630">Potassium</keyword>
<dbReference type="SMART" id="SM00129">
    <property type="entry name" value="KISc"/>
    <property type="match status" value="1"/>
</dbReference>
<evidence type="ECO:0000256" key="4">
    <source>
        <dbReference type="ARBA" id="ARBA00022749"/>
    </source>
</evidence>
<gene>
    <name evidence="17" type="ORF">Pfra01_000142000</name>
</gene>
<dbReference type="GO" id="GO:0006177">
    <property type="term" value="P:GMP biosynthetic process"/>
    <property type="evidence" value="ECO:0007669"/>
    <property type="project" value="UniProtKB-KW"/>
</dbReference>
<evidence type="ECO:0000313" key="18">
    <source>
        <dbReference type="Proteomes" id="UP001165121"/>
    </source>
</evidence>
<comment type="function">
    <text evidence="11">Catalyzes the conversion of inosine 5'-phosphate (IMP) to xanthosine 5'-phosphate (XMP), the first committed and rate-limiting step in the de novo synthesis of guanine nucleotides, and therefore plays an important role in the regulation of cell growth.</text>
</comment>
<evidence type="ECO:0000256" key="3">
    <source>
        <dbReference type="ARBA" id="ARBA00022741"/>
    </source>
</evidence>
<dbReference type="InterPro" id="IPR019821">
    <property type="entry name" value="Kinesin_motor_CS"/>
</dbReference>
<evidence type="ECO:0000256" key="5">
    <source>
        <dbReference type="ARBA" id="ARBA00022755"/>
    </source>
</evidence>
<keyword evidence="6 12" id="KW-0067">ATP-binding</keyword>
<dbReference type="InterPro" id="IPR005990">
    <property type="entry name" value="IMP_DH"/>
</dbReference>
<dbReference type="EMBL" id="BSXT01000114">
    <property type="protein sequence ID" value="GMF17951.1"/>
    <property type="molecule type" value="Genomic_DNA"/>
</dbReference>
<feature type="domain" description="Kinesin motor" evidence="15">
    <location>
        <begin position="6"/>
        <end position="364"/>
    </location>
</feature>
<dbReference type="CDD" id="cd00106">
    <property type="entry name" value="KISc"/>
    <property type="match status" value="1"/>
</dbReference>
<accession>A0A9W6TQB8</accession>
<dbReference type="InterPro" id="IPR001093">
    <property type="entry name" value="IMP_DH_GMPRt"/>
</dbReference>
<dbReference type="InterPro" id="IPR027417">
    <property type="entry name" value="P-loop_NTPase"/>
</dbReference>
<dbReference type="InterPro" id="IPR013785">
    <property type="entry name" value="Aldolase_TIM"/>
</dbReference>
<feature type="region of interest" description="Disordered" evidence="14">
    <location>
        <begin position="538"/>
        <end position="584"/>
    </location>
</feature>
<dbReference type="Gene3D" id="3.40.850.10">
    <property type="entry name" value="Kinesin motor domain"/>
    <property type="match status" value="1"/>
</dbReference>
<dbReference type="NCBIfam" id="TIGR01302">
    <property type="entry name" value="IMP_dehydrog"/>
    <property type="match status" value="1"/>
</dbReference>
<dbReference type="Pfam" id="PF00225">
    <property type="entry name" value="Kinesin"/>
    <property type="match status" value="1"/>
</dbReference>
<dbReference type="InterPro" id="IPR000644">
    <property type="entry name" value="CBS_dom"/>
</dbReference>
<dbReference type="Proteomes" id="UP001165121">
    <property type="component" value="Unassembled WGS sequence"/>
</dbReference>
<keyword evidence="5" id="KW-0658">Purine biosynthesis</keyword>
<evidence type="ECO:0000256" key="12">
    <source>
        <dbReference type="PROSITE-ProRule" id="PRU00283"/>
    </source>
</evidence>
<dbReference type="PROSITE" id="PS51371">
    <property type="entry name" value="CBS"/>
    <property type="match status" value="1"/>
</dbReference>
<keyword evidence="18" id="KW-1185">Reference proteome</keyword>
<dbReference type="GO" id="GO:0006183">
    <property type="term" value="P:GTP biosynthetic process"/>
    <property type="evidence" value="ECO:0007669"/>
    <property type="project" value="TreeGrafter"/>
</dbReference>
<keyword evidence="3 12" id="KW-0547">Nucleotide-binding</keyword>
<dbReference type="GO" id="GO:0005737">
    <property type="term" value="C:cytoplasm"/>
    <property type="evidence" value="ECO:0007669"/>
    <property type="project" value="TreeGrafter"/>
</dbReference>
<dbReference type="OrthoDB" id="418595at2759"/>
<name>A0A9W6TQB8_9STRA</name>
<sequence length="1050" mass="114324">MEKEEKIRVVVRARPCVTDSKRSGGSTSRDKPANNQECVAASPENPGELFVYSDATHTRAATFRCETFLPSTSSQEDVFEQVRAKELVEAALDGFPVTIFAYGQTGAGKSFTIFGKEDGVTERRMALHEQDGLLPRTAQELMNAISARKGEVEYTLRVTCVEIYNEQVRDVFDPRKETLAVRSSKTHGFFLENATVVECVTAREIVRVVKAAATHRAKSSHLLNEQSNRSHCIVTIYIDAAPLRPESPDSPGGKRYGKMTIVDLAGSERASDSGAVGTQLRETCHINRSLHCLSQVIQAMNAPKCTRTGKSKFVPYRDSKLTMLLLDSLGGNCKTLMIACVNASPQFAVESTHFLEHPNHELDPSVMLSNRSDDDVNKYDRQQHHADMQPPENAISMLQQHDPSLRRKVVQLELKTLLKRMPTSLPSKHALPPVSKRTPPQRSLQYIVQHPESSYSNQATNHLTLPRSDSPPPPYDDLFGIETIPCSQNQSIADSRRSSPRLPPTRPVQEPPQTNNCGIPAKTLSPEEQLQQLLQQMLPQSQSPPRRVPDMPDYRSGAPQCRSKPSKPPSYASAATNHLSGSTRGKINFGVQEVDVATKLTKKIKLSAPIVSSPMDTVTEANMAIAIALQGGLGFLHCNNSIEQQAEMVRAVKQYENGFIPEPKVLSPSNTVADLDELKVSGVPITEDGSVKGKLVGLVTSRDVDFIEDRSVPLSSIMVPLEQLVVGKYPISLEEANKVLKEAKKGTLPIVDASGNLVSLMTRLDLLKHRDYPNAVRDPATHKLLVGAAVTVNEQAKPRIDVLVAAGADVIALDARQGDSEIQIELVKYIKQSHPSVEVVGGNVVTMKQLKHLLDAGVDGVRVGMGVGSVSTSQVVKAVGRAQLSAIYNTALLAKDFGVPVIADGGIGSPGAAIKALSLGASVVMMGSSLAGTAEAPGDYFFQDGMRLKHYYGSGSHEYYRHGDPNHATAASHVAVGVSGAVVDQGSVHKYLPYIQQSIRHGFQDLGVRSIPQLHTSLYSGELRFERRTISAQKEGGVHDLFTYSKQLYA</sequence>
<evidence type="ECO:0000259" key="16">
    <source>
        <dbReference type="PROSITE" id="PS51371"/>
    </source>
</evidence>
<evidence type="ECO:0000259" key="15">
    <source>
        <dbReference type="PROSITE" id="PS50067"/>
    </source>
</evidence>
<dbReference type="PANTHER" id="PTHR11911">
    <property type="entry name" value="INOSINE-5-MONOPHOSPHATE DEHYDROGENASE RELATED"/>
    <property type="match status" value="1"/>
</dbReference>
<dbReference type="SUPFAM" id="SSF51412">
    <property type="entry name" value="Inosine monophosphate dehydrogenase (IMPDH)"/>
    <property type="match status" value="1"/>
</dbReference>